<dbReference type="GO" id="GO:0097431">
    <property type="term" value="C:mitotic spindle pole"/>
    <property type="evidence" value="ECO:0007669"/>
    <property type="project" value="TreeGrafter"/>
</dbReference>
<dbReference type="GO" id="GO:0032467">
    <property type="term" value="P:positive regulation of cytokinesis"/>
    <property type="evidence" value="ECO:0007669"/>
    <property type="project" value="TreeGrafter"/>
</dbReference>
<proteinExistence type="predicted"/>
<organism evidence="3 4">
    <name type="scientific">Amphiprion percula</name>
    <name type="common">Orange clownfish</name>
    <name type="synonym">Lutjanus percula</name>
    <dbReference type="NCBI Taxonomy" id="161767"/>
    <lineage>
        <taxon>Eukaryota</taxon>
        <taxon>Metazoa</taxon>
        <taxon>Chordata</taxon>
        <taxon>Craniata</taxon>
        <taxon>Vertebrata</taxon>
        <taxon>Euteleostomi</taxon>
        <taxon>Actinopterygii</taxon>
        <taxon>Neopterygii</taxon>
        <taxon>Teleostei</taxon>
        <taxon>Neoteleostei</taxon>
        <taxon>Acanthomorphata</taxon>
        <taxon>Ovalentaria</taxon>
        <taxon>Pomacentridae</taxon>
        <taxon>Amphiprion</taxon>
    </lineage>
</organism>
<dbReference type="PANTHER" id="PTHR21831:SF2">
    <property type="entry name" value="MICROTUBULE-ASSOCIATED PROTEIN 10"/>
    <property type="match status" value="1"/>
</dbReference>
<sequence>MAKSVIRGLKPSTPTSQSLAVCRQRLTGSSPALTRSAFDFMRLLDFPTLLIYQPQQSSSSVNQPEQNEGDKRGEYAFHRGKSCFFKMNLNSLHVQLSNTPLYAMVLDVKEEIPRLVGSSLISLAKVMDRIRQDVTECGVSTPSSHSERGIVAICNLTGEKIGSISLSYKLLCLGASLLPHITERRGLESTSGGLQECVKETNKSAESLPLDCGNMGSLTLDMCDLSRDIQNNRLANAKLLLNEDKQNDDAEHRPTNQTEASFEEDLTVFCPPHLYYSNSAEEKSRTEEGDYKLLNIDSEAFTFEDSCSEDELNEKEAGVSLMHQKGSHNAKVSSSQEASGVTPNVLGEALQQLPLLNALLVELSQLNGQIPQQSLTVHPSLAWIYRPASTEASAGQGNKPQNAQTKSLQKAKQGTTLVDSKSSSKSPRKKLVYGTTKTFNLRLKQISPLKVKHRECMDLIQNETQFTMTKGQSKPSSKTLKSSKRKSVLNQSSNLNEHIETVIQSVTLDSALKGTITLKQKNQHGKVHVKQDRDTERMSEKTSLSERDLKFIHIPSVDSDSFPQSNDKKEHHSESDQSQSESDRGKEKTQSAGSSRHSSPNSSFSDLSREENEEADYADDFNSFEPSDAYSPDLVSSPEPSRAKTPKSPVLCYSDSGSEGVQRRVSVLPVPVKASSSPQRALRGTHIIRPRTHTSALSFSSDDGTRDGSASLQATSSRKLTAASSRVEWSSGGESFISSRDQRSESGKNNDTVRGLSAESRCSFEPQEVEGVEDELGSLDFRNEYQHISKLVARKLPGYTM</sequence>
<feature type="compositionally biased region" description="Basic and acidic residues" evidence="1">
    <location>
        <begin position="566"/>
        <end position="589"/>
    </location>
</feature>
<dbReference type="InterPro" id="IPR039302">
    <property type="entry name" value="MAP10"/>
</dbReference>
<feature type="region of interest" description="Disordered" evidence="1">
    <location>
        <begin position="391"/>
        <end position="431"/>
    </location>
</feature>
<dbReference type="Ensembl" id="ENSAPET00000035070.1">
    <property type="protein sequence ID" value="ENSAPEP00000034182.1"/>
    <property type="gene ID" value="ENSAPEG00000024273.1"/>
</dbReference>
<feature type="compositionally biased region" description="Low complexity" evidence="1">
    <location>
        <begin position="591"/>
        <end position="605"/>
    </location>
</feature>
<dbReference type="AlphaFoldDB" id="A0A3P8UFY7"/>
<dbReference type="GO" id="GO:1990023">
    <property type="term" value="C:mitotic spindle midzone"/>
    <property type="evidence" value="ECO:0007669"/>
    <property type="project" value="TreeGrafter"/>
</dbReference>
<evidence type="ECO:0000256" key="1">
    <source>
        <dbReference type="SAM" id="MobiDB-lite"/>
    </source>
</evidence>
<feature type="compositionally biased region" description="Polar residues" evidence="1">
    <location>
        <begin position="693"/>
        <end position="739"/>
    </location>
</feature>
<dbReference type="Proteomes" id="UP000265080">
    <property type="component" value="Chromosome 20"/>
</dbReference>
<dbReference type="GO" id="GO:0051256">
    <property type="term" value="P:mitotic spindle midzone assembly"/>
    <property type="evidence" value="ECO:0007669"/>
    <property type="project" value="TreeGrafter"/>
</dbReference>
<name>A0A3P8UFY7_AMPPE</name>
<feature type="region of interest" description="Disordered" evidence="1">
    <location>
        <begin position="468"/>
        <end position="492"/>
    </location>
</feature>
<dbReference type="GO" id="GO:0008017">
    <property type="term" value="F:microtubule binding"/>
    <property type="evidence" value="ECO:0007669"/>
    <property type="project" value="InterPro"/>
</dbReference>
<accession>A0A3P8UFY7</accession>
<feature type="region of interest" description="Disordered" evidence="1">
    <location>
        <begin position="520"/>
        <end position="769"/>
    </location>
</feature>
<protein>
    <submittedName>
        <fullName evidence="3">Microtubule associated protein 10</fullName>
    </submittedName>
</protein>
<evidence type="ECO:0000259" key="2">
    <source>
        <dbReference type="Pfam" id="PF14925"/>
    </source>
</evidence>
<reference evidence="3 4" key="1">
    <citation type="submission" date="2018-03" db="EMBL/GenBank/DDBJ databases">
        <title>Finding Nemo's genes: A chromosome-scale reference assembly of the genome of the orange clownfish Amphiprion percula.</title>
        <authorList>
            <person name="Lehmann R."/>
        </authorList>
    </citation>
    <scope>NUCLEOTIDE SEQUENCE</scope>
</reference>
<feature type="domain" description="Microtubule-associated protein 10 C-terminal" evidence="2">
    <location>
        <begin position="253"/>
        <end position="634"/>
    </location>
</feature>
<dbReference type="PANTHER" id="PTHR21831">
    <property type="entry name" value="MICROTUBULE-ASSOCIATED PROTEIN 10"/>
    <property type="match status" value="1"/>
</dbReference>
<dbReference type="GeneTree" id="ENSGT00390000008459"/>
<dbReference type="GO" id="GO:0031122">
    <property type="term" value="P:cytoplasmic microtubule organization"/>
    <property type="evidence" value="ECO:0007669"/>
    <property type="project" value="TreeGrafter"/>
</dbReference>
<reference evidence="3" key="2">
    <citation type="submission" date="2025-08" db="UniProtKB">
        <authorList>
            <consortium name="Ensembl"/>
        </authorList>
    </citation>
    <scope>IDENTIFICATION</scope>
</reference>
<dbReference type="Pfam" id="PF14924">
    <property type="entry name" value="MAP10_N"/>
    <property type="match status" value="1"/>
</dbReference>
<dbReference type="Pfam" id="PF14925">
    <property type="entry name" value="HPHLAWLY"/>
    <property type="match status" value="1"/>
</dbReference>
<feature type="compositionally biased region" description="Basic and acidic residues" evidence="1">
    <location>
        <begin position="529"/>
        <end position="551"/>
    </location>
</feature>
<reference evidence="3" key="3">
    <citation type="submission" date="2025-09" db="UniProtKB">
        <authorList>
            <consortium name="Ensembl"/>
        </authorList>
    </citation>
    <scope>IDENTIFICATION</scope>
</reference>
<dbReference type="InterPro" id="IPR026679">
    <property type="entry name" value="MAP10_C-term"/>
</dbReference>
<dbReference type="GO" id="GO:0030496">
    <property type="term" value="C:midbody"/>
    <property type="evidence" value="ECO:0007669"/>
    <property type="project" value="TreeGrafter"/>
</dbReference>
<evidence type="ECO:0000313" key="3">
    <source>
        <dbReference type="Ensembl" id="ENSAPEP00000034182.1"/>
    </source>
</evidence>
<feature type="compositionally biased region" description="Polar residues" evidence="1">
    <location>
        <begin position="391"/>
        <end position="419"/>
    </location>
</feature>
<dbReference type="GO" id="GO:0005881">
    <property type="term" value="C:cytoplasmic microtubule"/>
    <property type="evidence" value="ECO:0007669"/>
    <property type="project" value="TreeGrafter"/>
</dbReference>
<keyword evidence="4" id="KW-1185">Reference proteome</keyword>
<dbReference type="OMA" id="AVHQKMS"/>
<evidence type="ECO:0000313" key="4">
    <source>
        <dbReference type="Proteomes" id="UP000265080"/>
    </source>
</evidence>
<dbReference type="GO" id="GO:0005813">
    <property type="term" value="C:centrosome"/>
    <property type="evidence" value="ECO:0007669"/>
    <property type="project" value="TreeGrafter"/>
</dbReference>